<evidence type="ECO:0000313" key="1">
    <source>
        <dbReference type="EMBL" id="GAW71055.1"/>
    </source>
</evidence>
<gene>
    <name evidence="2" type="ORF">C5L28_000350</name>
    <name evidence="1" type="ORF">LPKJCM_00126</name>
</gene>
<evidence type="ECO:0000313" key="3">
    <source>
        <dbReference type="Proteomes" id="UP000214739"/>
    </source>
</evidence>
<dbReference type="EMBL" id="PUFL01000032">
    <property type="protein sequence ID" value="TDG93439.1"/>
    <property type="molecule type" value="Genomic_DNA"/>
</dbReference>
<dbReference type="Proteomes" id="UP000294668">
    <property type="component" value="Unassembled WGS sequence"/>
</dbReference>
<comment type="caution">
    <text evidence="1">The sequence shown here is derived from an EMBL/GenBank/DDBJ whole genome shotgun (WGS) entry which is preliminary data.</text>
</comment>
<reference evidence="2 4" key="2">
    <citation type="journal article" date="2019" name="Appl. Microbiol. Biotechnol.">
        <title>Uncovering carbohydrate metabolism through a genotype-phenotype association study of 56 lactic acid bacteria genomes.</title>
        <authorList>
            <person name="Buron-Moles G."/>
            <person name="Chailyan A."/>
            <person name="Dolejs I."/>
            <person name="Forster J."/>
            <person name="Miks M.H."/>
        </authorList>
    </citation>
    <scope>NUCLEOTIDE SEQUENCE [LARGE SCALE GENOMIC DNA]</scope>
    <source>
        <strain evidence="2 4">DSM 10551</strain>
    </source>
</reference>
<sequence length="40" mass="4675">MKNEDERLVDQSLEELKRYIDGDSSDVTIKKINSGIRYES</sequence>
<accession>A0A224V8I8</accession>
<protein>
    <submittedName>
        <fullName evidence="1">Uncharacterized protein</fullName>
    </submittedName>
</protein>
<dbReference type="RefSeq" id="WP_263851661.1">
    <property type="nucleotide sequence ID" value="NZ_BAAAXO010000025.1"/>
</dbReference>
<reference evidence="2" key="3">
    <citation type="submission" date="2019-02" db="EMBL/GenBank/DDBJ databases">
        <authorList>
            <person name="Buron G."/>
            <person name="Chaylann A."/>
            <person name="Dolejs I."/>
            <person name="Forster J."/>
            <person name="Miks M.H."/>
        </authorList>
    </citation>
    <scope>NUCLEOTIDE SEQUENCE</scope>
    <source>
        <strain evidence="2">DSM 10551</strain>
    </source>
</reference>
<keyword evidence="4" id="KW-1185">Reference proteome</keyword>
<evidence type="ECO:0000313" key="2">
    <source>
        <dbReference type="EMBL" id="TDG93439.1"/>
    </source>
</evidence>
<reference evidence="1 3" key="1">
    <citation type="journal article" date="2017" name="Biosci Microbiota Food Health">
        <title>Genomic characterization reconfirms the taxonomic status of Lactobacillus parakefiri.</title>
        <authorList>
            <person name="Tanizawa Y."/>
            <person name="Kobayashi H."/>
            <person name="Kaminuma E."/>
            <person name="Sakamoto M."/>
            <person name="Ohkuma M."/>
            <person name="Nakamura Y."/>
            <person name="Arita M."/>
            <person name="Tohno M."/>
        </authorList>
    </citation>
    <scope>NUCLEOTIDE SEQUENCE [LARGE SCALE GENOMIC DNA]</scope>
    <source>
        <strain evidence="1 3">JCM 8573</strain>
    </source>
</reference>
<organism evidence="1 3">
    <name type="scientific">Lentilactobacillus parakefiri</name>
    <dbReference type="NCBI Taxonomy" id="152332"/>
    <lineage>
        <taxon>Bacteria</taxon>
        <taxon>Bacillati</taxon>
        <taxon>Bacillota</taxon>
        <taxon>Bacilli</taxon>
        <taxon>Lactobacillales</taxon>
        <taxon>Lactobacillaceae</taxon>
        <taxon>Lentilactobacillus</taxon>
    </lineage>
</organism>
<dbReference type="AlphaFoldDB" id="A0A224V8I8"/>
<name>A0A224V8I8_9LACO</name>
<evidence type="ECO:0000313" key="4">
    <source>
        <dbReference type="Proteomes" id="UP000294668"/>
    </source>
</evidence>
<proteinExistence type="predicted"/>
<dbReference type="EMBL" id="BDGB01000008">
    <property type="protein sequence ID" value="GAW71055.1"/>
    <property type="molecule type" value="Genomic_DNA"/>
</dbReference>
<dbReference type="Proteomes" id="UP000214739">
    <property type="component" value="Unassembled WGS sequence"/>
</dbReference>